<dbReference type="InterPro" id="IPR000719">
    <property type="entry name" value="Prot_kinase_dom"/>
</dbReference>
<keyword evidence="11" id="KW-0812">Transmembrane</keyword>
<evidence type="ECO:0000256" key="11">
    <source>
        <dbReference type="SAM" id="Phobius"/>
    </source>
</evidence>
<dbReference type="PANTHER" id="PTHR43289">
    <property type="entry name" value="MITOGEN-ACTIVATED PROTEIN KINASE KINASE KINASE 20-RELATED"/>
    <property type="match status" value="1"/>
</dbReference>
<dbReference type="CDD" id="cd06577">
    <property type="entry name" value="PASTA_pknB"/>
    <property type="match status" value="2"/>
</dbReference>
<dbReference type="SUPFAM" id="SSF56112">
    <property type="entry name" value="Protein kinase-like (PK-like)"/>
    <property type="match status" value="1"/>
</dbReference>
<dbReference type="SMART" id="SM00740">
    <property type="entry name" value="PASTA"/>
    <property type="match status" value="3"/>
</dbReference>
<keyword evidence="11" id="KW-1133">Transmembrane helix</keyword>
<keyword evidence="3" id="KW-0808">Transferase</keyword>
<evidence type="ECO:0000259" key="13">
    <source>
        <dbReference type="PROSITE" id="PS51178"/>
    </source>
</evidence>
<evidence type="ECO:0000256" key="6">
    <source>
        <dbReference type="ARBA" id="ARBA00022840"/>
    </source>
</evidence>
<protein>
    <recommendedName>
        <fullName evidence="1">non-specific serine/threonine protein kinase</fullName>
        <ecNumber evidence="1">2.7.11.1</ecNumber>
    </recommendedName>
</protein>
<evidence type="ECO:0000256" key="5">
    <source>
        <dbReference type="ARBA" id="ARBA00022777"/>
    </source>
</evidence>
<sequence length="704" mass="76903">MIQIGKIFADRYRIIKEIGRGGMANVYQGEDTFLGNRQVAIKVLRSNFENDDIAIARFQREAFAMAELSHPNIVGISDVGEFENQQYIVMEYVDGMTLKQYIIQKAPLSNDEAIEITTEILSAMDMAHSHGIIHRDLKPQNVLVAQSGTVKVTDFGIAKALSETSLTQTNTMFGSVHYLSPEQARGSNATVQSDIYAIGIILFELLTGQIPFDGDSAVAIALKHFQENIPSIINLNPDVPQSLENVVIRATAKDIKNRYADVEEMMTDLATSTSLDRKGEEKLVFTKDQDETKIMPANLINPYDTKPLIDKSSTSERTVYVADEGNAEVYWYDKNNMPSTTVWDKVVTMTEQEALAAGKHHANVEKIPESTEVAQRAAGTAQRKPKKSKKKLILALVLAFILIGGGVAAWMASTPNNVKVPNLTNLTENQAKTKLETAKLGLGTVYHETSKEVAKNKVTRSNPKSGSSVRSGSKVNIYLSEGGNSFKMKNYVGKDYQDVKDDLMIEHDVAENQIVSKTVESSQPAGTVVSQTPKSGDYFDLDGDAQIVLEVSEGEQGTMPEFKNRTYKQVKADLISMGVPEENIILDEQPNTNYPNGENYVYDSNVAAGDTFNIATQQITLTYLGAYQPASTSTTTPESTTTQSTPESTTSTTSTTESSTPESTTTQSSTSESESSAKAETTHSSKEETKDSSGDTTTSTSSSE</sequence>
<evidence type="ECO:0000256" key="2">
    <source>
        <dbReference type="ARBA" id="ARBA00022527"/>
    </source>
</evidence>
<dbReference type="EC" id="2.7.11.1" evidence="1"/>
<gene>
    <name evidence="14" type="primary">pknB</name>
    <name evidence="14" type="ORF">JW886_08875</name>
</gene>
<dbReference type="EMBL" id="CP070872">
    <property type="protein sequence ID" value="QSE76559.1"/>
    <property type="molecule type" value="Genomic_DNA"/>
</dbReference>
<dbReference type="Gene3D" id="3.30.10.20">
    <property type="match status" value="2"/>
</dbReference>
<feature type="domain" description="PASTA" evidence="13">
    <location>
        <begin position="554"/>
        <end position="625"/>
    </location>
</feature>
<dbReference type="RefSeq" id="WP_205871897.1">
    <property type="nucleotide sequence ID" value="NZ_CP070872.1"/>
</dbReference>
<feature type="binding site" evidence="9">
    <location>
        <position position="42"/>
    </location>
    <ligand>
        <name>ATP</name>
        <dbReference type="ChEBI" id="CHEBI:30616"/>
    </ligand>
</feature>
<keyword evidence="11" id="KW-0472">Membrane</keyword>
<feature type="compositionally biased region" description="Basic and acidic residues" evidence="10">
    <location>
        <begin position="675"/>
        <end position="693"/>
    </location>
</feature>
<keyword evidence="5 14" id="KW-0418">Kinase</keyword>
<dbReference type="AlphaFoldDB" id="A0AA45QR31"/>
<feature type="domain" description="Protein kinase" evidence="12">
    <location>
        <begin position="12"/>
        <end position="275"/>
    </location>
</feature>
<keyword evidence="15" id="KW-1185">Reference proteome</keyword>
<dbReference type="PROSITE" id="PS51178">
    <property type="entry name" value="PASTA"/>
    <property type="match status" value="3"/>
</dbReference>
<dbReference type="CDD" id="cd14014">
    <property type="entry name" value="STKc_PknB_like"/>
    <property type="match status" value="1"/>
</dbReference>
<evidence type="ECO:0000256" key="4">
    <source>
        <dbReference type="ARBA" id="ARBA00022741"/>
    </source>
</evidence>
<dbReference type="FunFam" id="1.10.510.10:FF:000021">
    <property type="entry name" value="Serine/threonine protein kinase"/>
    <property type="match status" value="1"/>
</dbReference>
<dbReference type="InterPro" id="IPR008271">
    <property type="entry name" value="Ser/Thr_kinase_AS"/>
</dbReference>
<dbReference type="Proteomes" id="UP000663608">
    <property type="component" value="Chromosome"/>
</dbReference>
<dbReference type="Pfam" id="PF00069">
    <property type="entry name" value="Pkinase"/>
    <property type="match status" value="1"/>
</dbReference>
<dbReference type="PROSITE" id="PS50011">
    <property type="entry name" value="PROTEIN_KINASE_DOM"/>
    <property type="match status" value="1"/>
</dbReference>
<evidence type="ECO:0000313" key="15">
    <source>
        <dbReference type="Proteomes" id="UP000663608"/>
    </source>
</evidence>
<dbReference type="InterPro" id="IPR017441">
    <property type="entry name" value="Protein_kinase_ATP_BS"/>
</dbReference>
<evidence type="ECO:0000256" key="10">
    <source>
        <dbReference type="SAM" id="MobiDB-lite"/>
    </source>
</evidence>
<dbReference type="Pfam" id="PF03793">
    <property type="entry name" value="PASTA"/>
    <property type="match status" value="2"/>
</dbReference>
<keyword evidence="4 9" id="KW-0547">Nucleotide-binding</keyword>
<dbReference type="FunFam" id="3.30.200.20:FF:000035">
    <property type="entry name" value="Serine/threonine protein kinase Stk1"/>
    <property type="match status" value="1"/>
</dbReference>
<evidence type="ECO:0000256" key="7">
    <source>
        <dbReference type="ARBA" id="ARBA00047899"/>
    </source>
</evidence>
<feature type="compositionally biased region" description="Low complexity" evidence="10">
    <location>
        <begin position="694"/>
        <end position="704"/>
    </location>
</feature>
<dbReference type="PROSITE" id="PS00107">
    <property type="entry name" value="PROTEIN_KINASE_ATP"/>
    <property type="match status" value="1"/>
</dbReference>
<dbReference type="KEGG" id="lti:JW886_08875"/>
<comment type="catalytic activity">
    <reaction evidence="8">
        <text>L-seryl-[protein] + ATP = O-phospho-L-seryl-[protein] + ADP + H(+)</text>
        <dbReference type="Rhea" id="RHEA:17989"/>
        <dbReference type="Rhea" id="RHEA-COMP:9863"/>
        <dbReference type="Rhea" id="RHEA-COMP:11604"/>
        <dbReference type="ChEBI" id="CHEBI:15378"/>
        <dbReference type="ChEBI" id="CHEBI:29999"/>
        <dbReference type="ChEBI" id="CHEBI:30616"/>
        <dbReference type="ChEBI" id="CHEBI:83421"/>
        <dbReference type="ChEBI" id="CHEBI:456216"/>
        <dbReference type="EC" id="2.7.11.1"/>
    </reaction>
</comment>
<organism evidence="14 15">
    <name type="scientific">Lactococcus taiwanensis</name>
    <dbReference type="NCBI Taxonomy" id="1151742"/>
    <lineage>
        <taxon>Bacteria</taxon>
        <taxon>Bacillati</taxon>
        <taxon>Bacillota</taxon>
        <taxon>Bacilli</taxon>
        <taxon>Lactobacillales</taxon>
        <taxon>Streptococcaceae</taxon>
        <taxon>Lactococcus</taxon>
    </lineage>
</organism>
<dbReference type="NCBIfam" id="NF033483">
    <property type="entry name" value="PknB_PASTA_kin"/>
    <property type="match status" value="1"/>
</dbReference>
<reference evidence="14 15" key="1">
    <citation type="submission" date="2021-02" db="EMBL/GenBank/DDBJ databases">
        <title>Complete genome sequence of Lactococcus lactis strain K_LL004.</title>
        <authorList>
            <person name="Kim H.B."/>
        </authorList>
    </citation>
    <scope>NUCLEOTIDE SEQUENCE [LARGE SCALE GENOMIC DNA]</scope>
    <source>
        <strain evidence="14 15">K_LL004</strain>
    </source>
</reference>
<dbReference type="SMART" id="SM00220">
    <property type="entry name" value="S_TKc"/>
    <property type="match status" value="1"/>
</dbReference>
<dbReference type="Gene3D" id="3.30.200.20">
    <property type="entry name" value="Phosphorylase Kinase, domain 1"/>
    <property type="match status" value="1"/>
</dbReference>
<evidence type="ECO:0000256" key="1">
    <source>
        <dbReference type="ARBA" id="ARBA00012513"/>
    </source>
</evidence>
<dbReference type="PANTHER" id="PTHR43289:SF34">
    <property type="entry name" value="SERINE_THREONINE-PROTEIN KINASE YBDM-RELATED"/>
    <property type="match status" value="1"/>
</dbReference>
<dbReference type="Gene3D" id="1.10.510.10">
    <property type="entry name" value="Transferase(Phosphotransferase) domain 1"/>
    <property type="match status" value="1"/>
</dbReference>
<feature type="domain" description="PASTA" evidence="13">
    <location>
        <begin position="482"/>
        <end position="553"/>
    </location>
</feature>
<keyword evidence="6 9" id="KW-0067">ATP-binding</keyword>
<dbReference type="InterPro" id="IPR011009">
    <property type="entry name" value="Kinase-like_dom_sf"/>
</dbReference>
<feature type="transmembrane region" description="Helical" evidence="11">
    <location>
        <begin position="392"/>
        <end position="412"/>
    </location>
</feature>
<evidence type="ECO:0000259" key="12">
    <source>
        <dbReference type="PROSITE" id="PS50011"/>
    </source>
</evidence>
<dbReference type="GO" id="GO:0004674">
    <property type="term" value="F:protein serine/threonine kinase activity"/>
    <property type="evidence" value="ECO:0007669"/>
    <property type="project" value="UniProtKB-KW"/>
</dbReference>
<proteinExistence type="predicted"/>
<evidence type="ECO:0000313" key="14">
    <source>
        <dbReference type="EMBL" id="QSE76559.1"/>
    </source>
</evidence>
<dbReference type="PROSITE" id="PS00108">
    <property type="entry name" value="PROTEIN_KINASE_ST"/>
    <property type="match status" value="1"/>
</dbReference>
<dbReference type="GO" id="GO:0005524">
    <property type="term" value="F:ATP binding"/>
    <property type="evidence" value="ECO:0007669"/>
    <property type="project" value="UniProtKB-UniRule"/>
</dbReference>
<evidence type="ECO:0000256" key="8">
    <source>
        <dbReference type="ARBA" id="ARBA00048679"/>
    </source>
</evidence>
<keyword evidence="2" id="KW-0723">Serine/threonine-protein kinase</keyword>
<feature type="compositionally biased region" description="Low complexity" evidence="10">
    <location>
        <begin position="631"/>
        <end position="674"/>
    </location>
</feature>
<feature type="region of interest" description="Disordered" evidence="10">
    <location>
        <begin position="630"/>
        <end position="704"/>
    </location>
</feature>
<feature type="domain" description="PASTA" evidence="13">
    <location>
        <begin position="414"/>
        <end position="481"/>
    </location>
</feature>
<accession>A0AA45QR31</accession>
<evidence type="ECO:0000256" key="3">
    <source>
        <dbReference type="ARBA" id="ARBA00022679"/>
    </source>
</evidence>
<dbReference type="InterPro" id="IPR005543">
    <property type="entry name" value="PASTA_dom"/>
</dbReference>
<evidence type="ECO:0000256" key="9">
    <source>
        <dbReference type="PROSITE-ProRule" id="PRU10141"/>
    </source>
</evidence>
<name>A0AA45QR31_9LACT</name>
<comment type="catalytic activity">
    <reaction evidence="7">
        <text>L-threonyl-[protein] + ATP = O-phospho-L-threonyl-[protein] + ADP + H(+)</text>
        <dbReference type="Rhea" id="RHEA:46608"/>
        <dbReference type="Rhea" id="RHEA-COMP:11060"/>
        <dbReference type="Rhea" id="RHEA-COMP:11605"/>
        <dbReference type="ChEBI" id="CHEBI:15378"/>
        <dbReference type="ChEBI" id="CHEBI:30013"/>
        <dbReference type="ChEBI" id="CHEBI:30616"/>
        <dbReference type="ChEBI" id="CHEBI:61977"/>
        <dbReference type="ChEBI" id="CHEBI:456216"/>
        <dbReference type="EC" id="2.7.11.1"/>
    </reaction>
</comment>